<comment type="caution">
    <text evidence="2">The sequence shown here is derived from an EMBL/GenBank/DDBJ whole genome shotgun (WGS) entry which is preliminary data.</text>
</comment>
<name>A0A6A8A2P4_9HYPH</name>
<proteinExistence type="predicted"/>
<keyword evidence="3" id="KW-1185">Reference proteome</keyword>
<accession>A0A6A8A2P4</accession>
<dbReference type="Pfam" id="PF07007">
    <property type="entry name" value="LprI"/>
    <property type="match status" value="1"/>
</dbReference>
<dbReference type="EMBL" id="WIXI01000030">
    <property type="protein sequence ID" value="MQY45355.1"/>
    <property type="molecule type" value="Genomic_DNA"/>
</dbReference>
<dbReference type="InterPro" id="IPR052755">
    <property type="entry name" value="Lysozyme_Inhibitor_LprI"/>
</dbReference>
<gene>
    <name evidence="2" type="ORF">GAO09_04655</name>
</gene>
<reference evidence="2 3" key="1">
    <citation type="submission" date="2019-11" db="EMBL/GenBank/DDBJ databases">
        <title>Genome analysis of Rhizobacterium cereale a novel genus and species isolated from maize roots in North Spain.</title>
        <authorList>
            <person name="Menendez E."/>
            <person name="Flores-Felix J.D."/>
            <person name="Ramirez-Bahena M.-H."/>
            <person name="Igual J.M."/>
            <person name="Garcia-Fraile P."/>
            <person name="Peix A."/>
            <person name="Velazquez E."/>
        </authorList>
    </citation>
    <scope>NUCLEOTIDE SEQUENCE [LARGE SCALE GENOMIC DNA]</scope>
    <source>
        <strain evidence="2 3">RZME27</strain>
    </source>
</reference>
<protein>
    <submittedName>
        <fullName evidence="2">DUF1311 domain-containing protein</fullName>
    </submittedName>
</protein>
<evidence type="ECO:0000259" key="1">
    <source>
        <dbReference type="Pfam" id="PF07007"/>
    </source>
</evidence>
<dbReference type="Gene3D" id="1.20.1270.180">
    <property type="match status" value="1"/>
</dbReference>
<sequence length="562" mass="61423">MRGLPRPPPQRRTGAGAGCQAHPLSALYRAFERRSHGRLFCCPATSRRAPLKHHVMTVAKTIRGPKMRRRPIHILLVSSLLAVPASFTPTAAFSAPSFDCAKASTPAERLICNTDLDETLAGRDNELAAIYKRVLTAAGNRRANIVAAQTQWIRQRDTACIQPEKSNEQRAQCLTERYDERIQTLKPMQAGAEDSLALCNGLVDHYKTALQTAPSDRLSGGFLETLKKTADVRLEIAKSTEFASSTSAESPTAEDYIKQNFKPDAALLQTLRENTEEGNLASSLAVWMTRLPKTDVYGISTLNGTMRCEAIELLFNAEKNKAAEIDDPGNQSECTVSYFAAVGDQPALISQDFIGETSPKNYHLVEGYSVHPWKGGWLPACNISLTYAPEMKVHPGNPASVGAADEAEDCSPGDEACANLRQAVLTLMRRYKDDPETMPRRLISELSDSQRQQFLSLKAASDAQASTRQETPWETGNYVSLALDVTGMDAIPLNTQPVALPLVLNGKLLLILAGHQMTTGSRDLSDYDVWVKEMKADKATFVTSLTVSLAFGALQTAKVSLR</sequence>
<evidence type="ECO:0000313" key="2">
    <source>
        <dbReference type="EMBL" id="MQY45355.1"/>
    </source>
</evidence>
<dbReference type="GO" id="GO:0005576">
    <property type="term" value="C:extracellular region"/>
    <property type="evidence" value="ECO:0007669"/>
    <property type="project" value="TreeGrafter"/>
</dbReference>
<dbReference type="PANTHER" id="PTHR37549:SF1">
    <property type="entry name" value="LIPOPROTEIN LPRI"/>
    <property type="match status" value="1"/>
</dbReference>
<dbReference type="Proteomes" id="UP000435138">
    <property type="component" value="Unassembled WGS sequence"/>
</dbReference>
<organism evidence="2 3">
    <name type="scientific">Endobacterium cereale</name>
    <dbReference type="NCBI Taxonomy" id="2663029"/>
    <lineage>
        <taxon>Bacteria</taxon>
        <taxon>Pseudomonadati</taxon>
        <taxon>Pseudomonadota</taxon>
        <taxon>Alphaproteobacteria</taxon>
        <taxon>Hyphomicrobiales</taxon>
        <taxon>Rhizobiaceae</taxon>
        <taxon>Endobacterium</taxon>
    </lineage>
</organism>
<dbReference type="PANTHER" id="PTHR37549">
    <property type="entry name" value="LIPOPROTEIN LPRI"/>
    <property type="match status" value="1"/>
</dbReference>
<feature type="domain" description="Lysozyme inhibitor LprI-like N-terminal" evidence="1">
    <location>
        <begin position="100"/>
        <end position="185"/>
    </location>
</feature>
<dbReference type="InterPro" id="IPR009739">
    <property type="entry name" value="LprI-like_N"/>
</dbReference>
<evidence type="ECO:0000313" key="3">
    <source>
        <dbReference type="Proteomes" id="UP000435138"/>
    </source>
</evidence>
<dbReference type="AlphaFoldDB" id="A0A6A8A2P4"/>